<comment type="caution">
    <text evidence="2">The sequence shown here is derived from an EMBL/GenBank/DDBJ whole genome shotgun (WGS) entry which is preliminary data.</text>
</comment>
<dbReference type="EMBL" id="PDNC01000018">
    <property type="protein sequence ID" value="PGH06879.1"/>
    <property type="molecule type" value="Genomic_DNA"/>
</dbReference>
<gene>
    <name evidence="2" type="ORF">GX51_02124</name>
</gene>
<reference evidence="2 3" key="1">
    <citation type="submission" date="2017-10" db="EMBL/GenBank/DDBJ databases">
        <title>Comparative genomics in systemic dimorphic fungi from Ajellomycetaceae.</title>
        <authorList>
            <person name="Munoz J.F."/>
            <person name="Mcewen J.G."/>
            <person name="Clay O.K."/>
            <person name="Cuomo C.A."/>
        </authorList>
    </citation>
    <scope>NUCLEOTIDE SEQUENCE [LARGE SCALE GENOMIC DNA]</scope>
    <source>
        <strain evidence="2 3">UAMH130</strain>
    </source>
</reference>
<name>A0A2B7XD87_9EURO</name>
<evidence type="ECO:0000313" key="2">
    <source>
        <dbReference type="EMBL" id="PGH06879.1"/>
    </source>
</evidence>
<sequence length="259" mass="28620">MVVSEVEVRLKLKLKVVTMLRAPSLQTTRGRERRSEQQHQQQQGQERRASSLAATSTPSRRVQGFFGARRDAAEGYGMVRYGAVWLCMVVYPPADFLLLACKNGPARILWDWTRPHWSFPDGAIGRAISHGAEMTLSQPPEDETRRMARYRLLANSTLTSGRRCCPLSPAISIVITRQKALPSWPTPEFGHSAAGTERTAPSASVESCYATYVLSPENTTTTTTTTTAVADFKPSCRFLTSDEFPRAAGSHTRIGNTSE</sequence>
<accession>A0A2B7XD87</accession>
<keyword evidence="3" id="KW-1185">Reference proteome</keyword>
<dbReference type="AlphaFoldDB" id="A0A2B7XD87"/>
<protein>
    <submittedName>
        <fullName evidence="2">Uncharacterized protein</fullName>
    </submittedName>
</protein>
<dbReference type="Proteomes" id="UP000224080">
    <property type="component" value="Unassembled WGS sequence"/>
</dbReference>
<evidence type="ECO:0000256" key="1">
    <source>
        <dbReference type="SAM" id="MobiDB-lite"/>
    </source>
</evidence>
<evidence type="ECO:0000313" key="3">
    <source>
        <dbReference type="Proteomes" id="UP000224080"/>
    </source>
</evidence>
<feature type="region of interest" description="Disordered" evidence="1">
    <location>
        <begin position="25"/>
        <end position="58"/>
    </location>
</feature>
<proteinExistence type="predicted"/>
<organism evidence="2 3">
    <name type="scientific">Blastomyces parvus</name>
    <dbReference type="NCBI Taxonomy" id="2060905"/>
    <lineage>
        <taxon>Eukaryota</taxon>
        <taxon>Fungi</taxon>
        <taxon>Dikarya</taxon>
        <taxon>Ascomycota</taxon>
        <taxon>Pezizomycotina</taxon>
        <taxon>Eurotiomycetes</taxon>
        <taxon>Eurotiomycetidae</taxon>
        <taxon>Onygenales</taxon>
        <taxon>Ajellomycetaceae</taxon>
        <taxon>Blastomyces</taxon>
    </lineage>
</organism>